<dbReference type="InterPro" id="IPR000073">
    <property type="entry name" value="AB_hydrolase_1"/>
</dbReference>
<evidence type="ECO:0000313" key="3">
    <source>
        <dbReference type="Proteomes" id="UP001597343"/>
    </source>
</evidence>
<comment type="caution">
    <text evidence="2">The sequence shown here is derived from an EMBL/GenBank/DDBJ whole genome shotgun (WGS) entry which is preliminary data.</text>
</comment>
<dbReference type="PRINTS" id="PR00111">
    <property type="entry name" value="ABHYDROLASE"/>
</dbReference>
<sequence length="264" mass="29065">MKRYSVEVDGREVMVYEQRGQGSRTALFLPGVGGSAKVWAYQLRGLSRWGRMISIEVPGLCGEGELPETVGDLHQLAPFACRVLDALGVADAIWIGNSLGGRIALEAALQTPERVCGLVLICTSGVQLSEVQLPAWPVLTDAEKDVRMFYQPGRFVGLRTDQARAADRTARRLYERLLAATEEQNLLFRLQEISVAALVVWGKHDGVIPREIGEAIAERIPQARLVVLERSAHVPQIEQPEQMLQALTDYFSERFGATDAVAKG</sequence>
<keyword evidence="2" id="KW-0378">Hydrolase</keyword>
<dbReference type="RefSeq" id="WP_386047214.1">
    <property type="nucleotide sequence ID" value="NZ_JBHUIO010000008.1"/>
</dbReference>
<name>A0ABW4ZZM0_9BACL</name>
<keyword evidence="3" id="KW-1185">Reference proteome</keyword>
<dbReference type="PANTHER" id="PTHR46438">
    <property type="entry name" value="ALPHA/BETA-HYDROLASES SUPERFAMILY PROTEIN"/>
    <property type="match status" value="1"/>
</dbReference>
<dbReference type="SUPFAM" id="SSF53474">
    <property type="entry name" value="alpha/beta-Hydrolases"/>
    <property type="match status" value="1"/>
</dbReference>
<reference evidence="3" key="1">
    <citation type="journal article" date="2019" name="Int. J. Syst. Evol. Microbiol.">
        <title>The Global Catalogue of Microorganisms (GCM) 10K type strain sequencing project: providing services to taxonomists for standard genome sequencing and annotation.</title>
        <authorList>
            <consortium name="The Broad Institute Genomics Platform"/>
            <consortium name="The Broad Institute Genome Sequencing Center for Infectious Disease"/>
            <person name="Wu L."/>
            <person name="Ma J."/>
        </authorList>
    </citation>
    <scope>NUCLEOTIDE SEQUENCE [LARGE SCALE GENOMIC DNA]</scope>
    <source>
        <strain evidence="3">CGMCC 1.13574</strain>
    </source>
</reference>
<evidence type="ECO:0000259" key="1">
    <source>
        <dbReference type="Pfam" id="PF12697"/>
    </source>
</evidence>
<dbReference type="InterPro" id="IPR029058">
    <property type="entry name" value="AB_hydrolase_fold"/>
</dbReference>
<dbReference type="Proteomes" id="UP001597343">
    <property type="component" value="Unassembled WGS sequence"/>
</dbReference>
<organism evidence="2 3">
    <name type="scientific">Tumebacillus lipolyticus</name>
    <dbReference type="NCBI Taxonomy" id="1280370"/>
    <lineage>
        <taxon>Bacteria</taxon>
        <taxon>Bacillati</taxon>
        <taxon>Bacillota</taxon>
        <taxon>Bacilli</taxon>
        <taxon>Bacillales</taxon>
        <taxon>Alicyclobacillaceae</taxon>
        <taxon>Tumebacillus</taxon>
    </lineage>
</organism>
<dbReference type="GO" id="GO:0016787">
    <property type="term" value="F:hydrolase activity"/>
    <property type="evidence" value="ECO:0007669"/>
    <property type="project" value="UniProtKB-KW"/>
</dbReference>
<evidence type="ECO:0000313" key="2">
    <source>
        <dbReference type="EMBL" id="MFD2170863.1"/>
    </source>
</evidence>
<dbReference type="Gene3D" id="3.40.50.1820">
    <property type="entry name" value="alpha/beta hydrolase"/>
    <property type="match status" value="1"/>
</dbReference>
<dbReference type="EMBL" id="JBHUIO010000008">
    <property type="protein sequence ID" value="MFD2170863.1"/>
    <property type="molecule type" value="Genomic_DNA"/>
</dbReference>
<protein>
    <submittedName>
        <fullName evidence="2">Alpha/beta fold hydrolase</fullName>
    </submittedName>
</protein>
<dbReference type="PANTHER" id="PTHR46438:SF11">
    <property type="entry name" value="LIPASE-RELATED"/>
    <property type="match status" value="1"/>
</dbReference>
<dbReference type="Pfam" id="PF12697">
    <property type="entry name" value="Abhydrolase_6"/>
    <property type="match status" value="1"/>
</dbReference>
<accession>A0ABW4ZZM0</accession>
<proteinExistence type="predicted"/>
<feature type="domain" description="AB hydrolase-1" evidence="1">
    <location>
        <begin position="27"/>
        <end position="245"/>
    </location>
</feature>
<gene>
    <name evidence="2" type="ORF">ACFSOY_12805</name>
</gene>